<dbReference type="Proteomes" id="UP000605361">
    <property type="component" value="Unassembled WGS sequence"/>
</dbReference>
<proteinExistence type="predicted"/>
<keyword evidence="2" id="KW-1185">Reference proteome</keyword>
<comment type="caution">
    <text evidence="1">The sequence shown here is derived from an EMBL/GenBank/DDBJ whole genome shotgun (WGS) entry which is preliminary data.</text>
</comment>
<dbReference type="AlphaFoldDB" id="A0A931AAY0"/>
<dbReference type="EMBL" id="JADOGI010000096">
    <property type="protein sequence ID" value="MBF8189597.1"/>
    <property type="molecule type" value="Genomic_DNA"/>
</dbReference>
<organism evidence="1 2">
    <name type="scientific">Nonomuraea cypriaca</name>
    <dbReference type="NCBI Taxonomy" id="1187855"/>
    <lineage>
        <taxon>Bacteria</taxon>
        <taxon>Bacillati</taxon>
        <taxon>Actinomycetota</taxon>
        <taxon>Actinomycetes</taxon>
        <taxon>Streptosporangiales</taxon>
        <taxon>Streptosporangiaceae</taxon>
        <taxon>Nonomuraea</taxon>
    </lineage>
</organism>
<evidence type="ECO:0000313" key="2">
    <source>
        <dbReference type="Proteomes" id="UP000605361"/>
    </source>
</evidence>
<sequence length="219" mass="24271">MDEEDERRFDLLVRRLVAAKGCREMFTTQRGVTDSALAALERHCRVDHAAILLFPRRTADLSGVLRSRGFEIVRTCPSTVVRARLAGRYRLDPASLPVQIVHAARDGAAIEVFALPREDRTAIDAVVAGERARDDESHLALQVLRPDEVVILGIARLLTSLLGFAADGGGFNPHEDAEHGGRTVLYLRRPRAGWPRRVELACAGRHPSTLRLWEARTDG</sequence>
<accession>A0A931AAY0</accession>
<dbReference type="RefSeq" id="WP_195898528.1">
    <property type="nucleotide sequence ID" value="NZ_JADOGI010000096.1"/>
</dbReference>
<gene>
    <name evidence="1" type="ORF">ITP53_28445</name>
</gene>
<name>A0A931AAY0_9ACTN</name>
<protein>
    <submittedName>
        <fullName evidence="1">Uncharacterized protein</fullName>
    </submittedName>
</protein>
<evidence type="ECO:0000313" key="1">
    <source>
        <dbReference type="EMBL" id="MBF8189597.1"/>
    </source>
</evidence>
<reference evidence="1" key="1">
    <citation type="submission" date="2020-11" db="EMBL/GenBank/DDBJ databases">
        <title>Whole-genome analyses of Nonomuraea sp. K274.</title>
        <authorList>
            <person name="Veyisoglu A."/>
        </authorList>
    </citation>
    <scope>NUCLEOTIDE SEQUENCE</scope>
    <source>
        <strain evidence="1">K274</strain>
    </source>
</reference>